<gene>
    <name evidence="3" type="ORF">D779_3995</name>
</gene>
<comment type="caution">
    <text evidence="3">The sequence shown here is derived from an EMBL/GenBank/DDBJ whole genome shotgun (WGS) entry which is preliminary data.</text>
</comment>
<dbReference type="EMBL" id="AONC01000081">
    <property type="protein sequence ID" value="EXJ13196.1"/>
    <property type="molecule type" value="Genomic_DNA"/>
</dbReference>
<dbReference type="AlphaFoldDB" id="W9V8I4"/>
<feature type="domain" description="Transposase Tn5-like N-terminal" evidence="2">
    <location>
        <begin position="25"/>
        <end position="80"/>
    </location>
</feature>
<sequence length="478" mass="53674">MHETALNQPIDRAPEFPEVLPLGTLEQELGTIDLGDVRRNRRSQQLLGQLGAKPSESIPTACGGWDETRAAYRLLAQERVTAKRVLAPHVERTEERLRAHERVLCIQDTTELDYTTKKGRMNGLGPLNYESRWGLYLHPTLAVTPDRIPLGVLDTHTWAREPGRLGQDTAASRPLEEKESARWVEGFAQVNALAEALPDTRLTYIADREGDLYDLFVEAPCPEQGADWLVRGQYHERRLTDGRTLREALAAAPVLTTISFTRPGGHGKPARPVEQHLKAVRVTLKAPHRPDRRLSEVTVTALLATEIDPPSHDDAVEWLLLTNLPVETPEQALEKIAWYLCRWQVEVFFKILKSGCKIERLQLEEREHLEPAITFYMIIAWRVLLLTHLGRACPEMPCDVVFDAAEWKAVYLVTQRQAPPEDPPSLDAMVRMVATLGGFLNRKSDGFPGPQSLWIGLQRAADFVLALEAQRSAGASYG</sequence>
<proteinExistence type="predicted"/>
<dbReference type="PANTHER" id="PTHR37319">
    <property type="entry name" value="TRANSPOSASE"/>
    <property type="match status" value="1"/>
</dbReference>
<dbReference type="InterPro" id="IPR038215">
    <property type="entry name" value="TN5-like_N_sf"/>
</dbReference>
<dbReference type="OrthoDB" id="5647367at2"/>
<dbReference type="Gene3D" id="1.10.740.10">
    <property type="entry name" value="Transferase Inhibitor Protein From Tn5, Chain"/>
    <property type="match status" value="1"/>
</dbReference>
<dbReference type="InterPro" id="IPR003201">
    <property type="entry name" value="Transposase_Tn5"/>
</dbReference>
<dbReference type="eggNOG" id="COG3385">
    <property type="taxonomic scope" value="Bacteria"/>
</dbReference>
<name>W9V8I4_9GAMM</name>
<dbReference type="Proteomes" id="UP000019460">
    <property type="component" value="Unassembled WGS sequence"/>
</dbReference>
<dbReference type="Gene3D" id="3.90.350.10">
    <property type="entry name" value="Transposase Inhibitor Protein From Tn5, Chain A, domain 1"/>
    <property type="match status" value="1"/>
</dbReference>
<evidence type="ECO:0000259" key="2">
    <source>
        <dbReference type="Pfam" id="PF14706"/>
    </source>
</evidence>
<dbReference type="PANTHER" id="PTHR37319:SF1">
    <property type="entry name" value="TRANSPOSASE TN5 DIMERISATION DOMAIN-CONTAINING PROTEIN"/>
    <property type="match status" value="1"/>
</dbReference>
<organism evidence="3 4">
    <name type="scientific">Imhoffiella purpurea</name>
    <dbReference type="NCBI Taxonomy" id="1249627"/>
    <lineage>
        <taxon>Bacteria</taxon>
        <taxon>Pseudomonadati</taxon>
        <taxon>Pseudomonadota</taxon>
        <taxon>Gammaproteobacteria</taxon>
        <taxon>Chromatiales</taxon>
        <taxon>Chromatiaceae</taxon>
        <taxon>Imhoffiella</taxon>
    </lineage>
</organism>
<dbReference type="InterPro" id="IPR047768">
    <property type="entry name" value="Tn5p-like"/>
</dbReference>
<protein>
    <submittedName>
        <fullName evidence="3">Putative transposase</fullName>
    </submittedName>
</protein>
<keyword evidence="4" id="KW-1185">Reference proteome</keyword>
<dbReference type="InterPro" id="IPR012337">
    <property type="entry name" value="RNaseH-like_sf"/>
</dbReference>
<dbReference type="NCBIfam" id="NF033590">
    <property type="entry name" value="transpos_IS4_3"/>
    <property type="match status" value="1"/>
</dbReference>
<dbReference type="InterPro" id="IPR014737">
    <property type="entry name" value="Transposase_Tn5-like_C"/>
</dbReference>
<accession>W9V8I4</accession>
<dbReference type="Gene3D" id="1.10.246.40">
    <property type="entry name" value="Tn5 transposase, domain 1"/>
    <property type="match status" value="1"/>
</dbReference>
<dbReference type="RefSeq" id="WP_081763622.1">
    <property type="nucleotide sequence ID" value="NZ_AONC01000081.1"/>
</dbReference>
<evidence type="ECO:0000259" key="1">
    <source>
        <dbReference type="Pfam" id="PF02281"/>
    </source>
</evidence>
<dbReference type="Pfam" id="PF02281">
    <property type="entry name" value="Dimer_Tnp_Tn5"/>
    <property type="match status" value="1"/>
</dbReference>
<dbReference type="SUPFAM" id="SSF53098">
    <property type="entry name" value="Ribonuclease H-like"/>
    <property type="match status" value="1"/>
</dbReference>
<dbReference type="Pfam" id="PF14706">
    <property type="entry name" value="Tnp_DNA_bind"/>
    <property type="match status" value="1"/>
</dbReference>
<evidence type="ECO:0000313" key="3">
    <source>
        <dbReference type="EMBL" id="EXJ13196.1"/>
    </source>
</evidence>
<dbReference type="InterPro" id="IPR054836">
    <property type="entry name" value="Tn5_transposase"/>
</dbReference>
<reference evidence="3 4" key="1">
    <citation type="submission" date="2012-11" db="EMBL/GenBank/DDBJ databases">
        <title>Genome assembly of Thiorhodococcus sp. AK35.</title>
        <authorList>
            <person name="Nupur N."/>
            <person name="Khatri I."/>
            <person name="Subramanian S."/>
            <person name="Pinnaka A."/>
        </authorList>
    </citation>
    <scope>NUCLEOTIDE SEQUENCE [LARGE SCALE GENOMIC DNA]</scope>
    <source>
        <strain evidence="3 4">AK35</strain>
    </source>
</reference>
<dbReference type="STRING" id="1249627.D779_3995"/>
<evidence type="ECO:0000313" key="4">
    <source>
        <dbReference type="Proteomes" id="UP000019460"/>
    </source>
</evidence>
<dbReference type="InterPro" id="IPR014735">
    <property type="entry name" value="Transposase_Tn5-like_N"/>
</dbReference>
<feature type="domain" description="Transposase Tn5 dimerisation" evidence="1">
    <location>
        <begin position="378"/>
        <end position="472"/>
    </location>
</feature>